<accession>A0A841FJV7</accession>
<comment type="caution">
    <text evidence="1">The sequence shown here is derived from an EMBL/GenBank/DDBJ whole genome shotgun (WGS) entry which is preliminary data.</text>
</comment>
<dbReference type="SUPFAM" id="SSF51905">
    <property type="entry name" value="FAD/NAD(P)-binding domain"/>
    <property type="match status" value="1"/>
</dbReference>
<dbReference type="EMBL" id="JACHGT010000004">
    <property type="protein sequence ID" value="MBB6034118.1"/>
    <property type="molecule type" value="Genomic_DNA"/>
</dbReference>
<gene>
    <name evidence="1" type="ORF">HNR73_001968</name>
</gene>
<dbReference type="Proteomes" id="UP000548476">
    <property type="component" value="Unassembled WGS sequence"/>
</dbReference>
<evidence type="ECO:0000313" key="1">
    <source>
        <dbReference type="EMBL" id="MBB6034118.1"/>
    </source>
</evidence>
<evidence type="ECO:0000313" key="2">
    <source>
        <dbReference type="Proteomes" id="UP000548476"/>
    </source>
</evidence>
<keyword evidence="2" id="KW-1185">Reference proteome</keyword>
<reference evidence="1 2" key="1">
    <citation type="submission" date="2020-08" db="EMBL/GenBank/DDBJ databases">
        <title>Genomic Encyclopedia of Type Strains, Phase IV (KMG-IV): sequencing the most valuable type-strain genomes for metagenomic binning, comparative biology and taxonomic classification.</title>
        <authorList>
            <person name="Goeker M."/>
        </authorList>
    </citation>
    <scope>NUCLEOTIDE SEQUENCE [LARGE SCALE GENOMIC DNA]</scope>
    <source>
        <strain evidence="1 2">YIM 65646</strain>
    </source>
</reference>
<sequence>MGDSPVPRRGVPQSEHGHILLSAGEQALGELFGGLSDDLVGAGAVPFDPGSQMSFFRWGGRWPDIPTGLRLMSLSRPLLEWAVRRRVAGLANVEIRDRVAVGDLTGAEGTVTGVVLDDGSELACDLVVDCTGRGSRSDRWLSALGVPAPRVTEVKINVGYATRLFERLPGDIDDVVCHFALPSPPGERRAGLALPIEGDRWLVSMGGWHGDFPDGDEATFRDHAESLPLPAFARLIGEREPLSDIAVCGLPSSRRRHFEELNRLPAGYLALGDSVCSFNPIYGQGMTCASLEALALGGLLDRHERVDADVAAEFYREAARIIATPWQFAVGGDFAYPQTRGERPRAIGLLNWFSRQIQLAAMVDPPTRRLYVEVQQLLTPPTALRKPGRAARILRQAGRARREIAAGRHKP</sequence>
<dbReference type="AlphaFoldDB" id="A0A841FJV7"/>
<proteinExistence type="predicted"/>
<dbReference type="InterPro" id="IPR036188">
    <property type="entry name" value="FAD/NAD-bd_sf"/>
</dbReference>
<protein>
    <submittedName>
        <fullName evidence="1">2-polyprenyl-6-methoxyphenol hydroxylase-like FAD-dependent oxidoreductase</fullName>
    </submittedName>
</protein>
<organism evidence="1 2">
    <name type="scientific">Phytomonospora endophytica</name>
    <dbReference type="NCBI Taxonomy" id="714109"/>
    <lineage>
        <taxon>Bacteria</taxon>
        <taxon>Bacillati</taxon>
        <taxon>Actinomycetota</taxon>
        <taxon>Actinomycetes</taxon>
        <taxon>Micromonosporales</taxon>
        <taxon>Micromonosporaceae</taxon>
        <taxon>Phytomonospora</taxon>
    </lineage>
</organism>
<dbReference type="Gene3D" id="3.50.50.60">
    <property type="entry name" value="FAD/NAD(P)-binding domain"/>
    <property type="match status" value="1"/>
</dbReference>
<dbReference type="PANTHER" id="PTHR43422">
    <property type="entry name" value="THIAMINE THIAZOLE SYNTHASE"/>
    <property type="match status" value="1"/>
</dbReference>
<dbReference type="PANTHER" id="PTHR43422:SF3">
    <property type="entry name" value="THIAMINE THIAZOLE SYNTHASE"/>
    <property type="match status" value="1"/>
</dbReference>
<name>A0A841FJV7_9ACTN</name>
<dbReference type="RefSeq" id="WP_239122113.1">
    <property type="nucleotide sequence ID" value="NZ_BONT01000044.1"/>
</dbReference>